<dbReference type="EMBL" id="CM043028">
    <property type="protein sequence ID" value="KAI4587237.1"/>
    <property type="molecule type" value="Genomic_DNA"/>
</dbReference>
<organism evidence="1 2">
    <name type="scientific">Ovis ammon polii x Ovis aries</name>
    <dbReference type="NCBI Taxonomy" id="2918886"/>
    <lineage>
        <taxon>Eukaryota</taxon>
        <taxon>Metazoa</taxon>
        <taxon>Chordata</taxon>
        <taxon>Craniata</taxon>
        <taxon>Vertebrata</taxon>
        <taxon>Euteleostomi</taxon>
        <taxon>Mammalia</taxon>
        <taxon>Eutheria</taxon>
        <taxon>Laurasiatheria</taxon>
        <taxon>Artiodactyla</taxon>
        <taxon>Ruminantia</taxon>
        <taxon>Pecora</taxon>
        <taxon>Bovidae</taxon>
        <taxon>Caprinae</taxon>
        <taxon>Ovis</taxon>
    </lineage>
</organism>
<evidence type="ECO:0000313" key="1">
    <source>
        <dbReference type="EMBL" id="KAI4587237.1"/>
    </source>
</evidence>
<evidence type="ECO:0000313" key="2">
    <source>
        <dbReference type="Proteomes" id="UP001057279"/>
    </source>
</evidence>
<protein>
    <submittedName>
        <fullName evidence="1">Uncharacterized protein</fullName>
    </submittedName>
</protein>
<reference evidence="1" key="1">
    <citation type="submission" date="2022-03" db="EMBL/GenBank/DDBJ databases">
        <title>Genomic analyses of argali, domestic sheep and their hybrids provide insights into chromosomal evolution, heterosis and genetic basis of agronomic traits.</title>
        <authorList>
            <person name="Li M."/>
        </authorList>
    </citation>
    <scope>NUCLEOTIDE SEQUENCE</scope>
    <source>
        <strain evidence="1">F1 hybrid</strain>
    </source>
</reference>
<gene>
    <name evidence="1" type="ORF">MJG53_005024</name>
</gene>
<comment type="caution">
    <text evidence="1">The sequence shown here is derived from an EMBL/GenBank/DDBJ whole genome shotgun (WGS) entry which is preliminary data.</text>
</comment>
<keyword evidence="2" id="KW-1185">Reference proteome</keyword>
<name>A0ACB9VBF0_9CETA</name>
<sequence>MEVYSEETLDFQKLCSCSHLHTDCIHFHNSEQGPYLDDLLSRVEFTELQEVENEFLSIYKITPETYQFGLLQELKTGYKDETDFTTGLELHIRKTNKQEGPRRSSSKNRCTVTGRDIKEMNTVAFAIWHYRSPPTKWIAGNSVCISDNVFVRKRTASFTEASLHFSSLVITYYEYLGFNTHNRIPPDVIGKKWGPEEVISAEAVEALFSSCATRKNRNPARRRTWVLIPNHLRWTPVTSTAQRREQAEDSVQPGQPPSLPTPLTSPAASDNGQSREEGAAAQSMPL</sequence>
<proteinExistence type="predicted"/>
<accession>A0ACB9VBF0</accession>
<dbReference type="Proteomes" id="UP001057279">
    <property type="component" value="Linkage Group LG03"/>
</dbReference>